<feature type="region of interest" description="Disordered" evidence="1">
    <location>
        <begin position="265"/>
        <end position="313"/>
    </location>
</feature>
<feature type="compositionally biased region" description="Basic and acidic residues" evidence="1">
    <location>
        <begin position="591"/>
        <end position="607"/>
    </location>
</feature>
<dbReference type="Pfam" id="PF05553">
    <property type="entry name" value="DUF761"/>
    <property type="match status" value="1"/>
</dbReference>
<gene>
    <name evidence="2" type="ORF">CRG98_022988</name>
</gene>
<reference evidence="2 3" key="1">
    <citation type="submission" date="2017-11" db="EMBL/GenBank/DDBJ databases">
        <title>De-novo sequencing of pomegranate (Punica granatum L.) genome.</title>
        <authorList>
            <person name="Akparov Z."/>
            <person name="Amiraslanov A."/>
            <person name="Hajiyeva S."/>
            <person name="Abbasov M."/>
            <person name="Kaur K."/>
            <person name="Hamwieh A."/>
            <person name="Solovyev V."/>
            <person name="Salamov A."/>
            <person name="Braich B."/>
            <person name="Kosarev P."/>
            <person name="Mahmoud A."/>
            <person name="Hajiyev E."/>
            <person name="Babayeva S."/>
            <person name="Izzatullayeva V."/>
            <person name="Mammadov A."/>
            <person name="Mammadov A."/>
            <person name="Sharifova S."/>
            <person name="Ojaghi J."/>
            <person name="Eynullazada K."/>
            <person name="Bayramov B."/>
            <person name="Abdulazimova A."/>
            <person name="Shahmuradov I."/>
        </authorList>
    </citation>
    <scope>NUCLEOTIDE SEQUENCE [LARGE SCALE GENOMIC DNA]</scope>
    <source>
        <strain evidence="3">cv. AG2017</strain>
        <tissue evidence="2">Leaf</tissue>
    </source>
</reference>
<accession>A0A2I0JJZ3</accession>
<organism evidence="2 3">
    <name type="scientific">Punica granatum</name>
    <name type="common">Pomegranate</name>
    <dbReference type="NCBI Taxonomy" id="22663"/>
    <lineage>
        <taxon>Eukaryota</taxon>
        <taxon>Viridiplantae</taxon>
        <taxon>Streptophyta</taxon>
        <taxon>Embryophyta</taxon>
        <taxon>Tracheophyta</taxon>
        <taxon>Spermatophyta</taxon>
        <taxon>Magnoliopsida</taxon>
        <taxon>eudicotyledons</taxon>
        <taxon>Gunneridae</taxon>
        <taxon>Pentapetalae</taxon>
        <taxon>rosids</taxon>
        <taxon>malvids</taxon>
        <taxon>Myrtales</taxon>
        <taxon>Lythraceae</taxon>
        <taxon>Punica</taxon>
    </lineage>
</organism>
<dbReference type="PANTHER" id="PTHR34059:SF6">
    <property type="entry name" value="DUF4408 DOMAIN-CONTAINING PROTEIN"/>
    <property type="match status" value="1"/>
</dbReference>
<feature type="compositionally biased region" description="Polar residues" evidence="1">
    <location>
        <begin position="514"/>
        <end position="531"/>
    </location>
</feature>
<feature type="region of interest" description="Disordered" evidence="1">
    <location>
        <begin position="513"/>
        <end position="620"/>
    </location>
</feature>
<feature type="region of interest" description="Disordered" evidence="1">
    <location>
        <begin position="331"/>
        <end position="360"/>
    </location>
</feature>
<feature type="compositionally biased region" description="Low complexity" evidence="1">
    <location>
        <begin position="85"/>
        <end position="96"/>
    </location>
</feature>
<dbReference type="InterPro" id="IPR008480">
    <property type="entry name" value="DUF761_pln"/>
</dbReference>
<feature type="compositionally biased region" description="Polar residues" evidence="1">
    <location>
        <begin position="555"/>
        <end position="576"/>
    </location>
</feature>
<name>A0A2I0JJZ3_PUNGR</name>
<dbReference type="Proteomes" id="UP000233551">
    <property type="component" value="Unassembled WGS sequence"/>
</dbReference>
<feature type="region of interest" description="Disordered" evidence="1">
    <location>
        <begin position="391"/>
        <end position="411"/>
    </location>
</feature>
<proteinExistence type="predicted"/>
<dbReference type="EMBL" id="PGOL01001591">
    <property type="protein sequence ID" value="PKI56605.1"/>
    <property type="molecule type" value="Genomic_DNA"/>
</dbReference>
<evidence type="ECO:0000256" key="1">
    <source>
        <dbReference type="SAM" id="MobiDB-lite"/>
    </source>
</evidence>
<evidence type="ECO:0000313" key="3">
    <source>
        <dbReference type="Proteomes" id="UP000233551"/>
    </source>
</evidence>
<dbReference type="PANTHER" id="PTHR34059">
    <property type="entry name" value="EXPRESSED PROTEIN"/>
    <property type="match status" value="1"/>
</dbReference>
<feature type="compositionally biased region" description="Low complexity" evidence="1">
    <location>
        <begin position="281"/>
        <end position="312"/>
    </location>
</feature>
<protein>
    <submittedName>
        <fullName evidence="2">Uncharacterized protein</fullName>
    </submittedName>
</protein>
<feature type="compositionally biased region" description="Low complexity" evidence="1">
    <location>
        <begin position="391"/>
        <end position="409"/>
    </location>
</feature>
<evidence type="ECO:0000313" key="2">
    <source>
        <dbReference type="EMBL" id="PKI56605.1"/>
    </source>
</evidence>
<keyword evidence="3" id="KW-1185">Reference proteome</keyword>
<dbReference type="AlphaFoldDB" id="A0A2I0JJZ3"/>
<comment type="caution">
    <text evidence="2">The sequence shown here is derived from an EMBL/GenBank/DDBJ whole genome shotgun (WGS) entry which is preliminary data.</text>
</comment>
<feature type="region of interest" description="Disordered" evidence="1">
    <location>
        <begin position="77"/>
        <end position="96"/>
    </location>
</feature>
<sequence>MNGSLLRAPHDQTSCLMVAQRGDERGPGIGPESGENNAIFPSEWSPELLRVTGDLPSMWERAQKLASSLSFMADLTSPSKAHSPTKPTMTSTTTTTTTTTGGFLLKSLLCALFLFALPLFPSEAPAFLSHTPFTNLWELLHLLFIGIAVSYGLFSRRNADDPIQASGFPDPNSSRMENLLSIFDVGCHEKGQLQLQLQRWDSGQAQGETFAFNEKPKTNSFNSGNSVEIPSGYAENTEIQSWNSQYFQCQPMIVVAHPNYSPKDDVDNKPLGLPVRSLRSSTAGPARTRPRTRSGSCSSSGSGDSSIGSDGCKNGNFGEVGPLNLEEKFDETVSLPSPIPWGSRSGRMDTRRASRPTALKLPLHSRHLSVEESQFRNPKSRFLRSNTSFASHTSSVSSSSPNEQSPVRSATPDFLEVKMEEVREKNRDLRPSVTASPTDGVGSLFDSNSYECANRVPLEKGVKVNVWDWKDFAKDEILDSSHAHEYSKHAQRKFSNELKYLSDDDKQDILKNKAQAQGSHPRNRMNGSFNDSDGPINCKEGSPVAGWSSRREDNSNSSCTEGSIQGSSKLNPNPQKDSIKASFRGKSVRTFRTDGKTMGREKIEQTRKGNTTGPVQHKHDHLGPSYPMKAKELHALGDEFVFLNEDAVGRSSDAARTNSSNYQMHDEKKFQDMESINSKEEVVELQAKSKPYAGDDIDGVSDVGTEADEVDRKAGEFIAKFREQIRLQKTASIDSSSVLDFMEDHYQ</sequence>